<dbReference type="EMBL" id="MLJW01004616">
    <property type="protein sequence ID" value="OIQ69633.1"/>
    <property type="molecule type" value="Genomic_DNA"/>
</dbReference>
<organism evidence="2">
    <name type="scientific">mine drainage metagenome</name>
    <dbReference type="NCBI Taxonomy" id="410659"/>
    <lineage>
        <taxon>unclassified sequences</taxon>
        <taxon>metagenomes</taxon>
        <taxon>ecological metagenomes</taxon>
    </lineage>
</organism>
<gene>
    <name evidence="2" type="ORF">GALL_487640</name>
</gene>
<dbReference type="AlphaFoldDB" id="A0A1J5PDC3"/>
<proteinExistence type="predicted"/>
<accession>A0A1J5PDC3</accession>
<comment type="caution">
    <text evidence="2">The sequence shown here is derived from an EMBL/GenBank/DDBJ whole genome shotgun (WGS) entry which is preliminary data.</text>
</comment>
<feature type="compositionally biased region" description="Low complexity" evidence="1">
    <location>
        <begin position="8"/>
        <end position="21"/>
    </location>
</feature>
<evidence type="ECO:0000256" key="1">
    <source>
        <dbReference type="SAM" id="MobiDB-lite"/>
    </source>
</evidence>
<reference evidence="2" key="1">
    <citation type="submission" date="2016-10" db="EMBL/GenBank/DDBJ databases">
        <title>Sequence of Gallionella enrichment culture.</title>
        <authorList>
            <person name="Poehlein A."/>
            <person name="Muehling M."/>
            <person name="Daniel R."/>
        </authorList>
    </citation>
    <scope>NUCLEOTIDE SEQUENCE</scope>
</reference>
<evidence type="ECO:0000313" key="2">
    <source>
        <dbReference type="EMBL" id="OIQ69633.1"/>
    </source>
</evidence>
<sequence>MSFTNEVTMPPNAAPMTTPTARSTTLPRIANSLNSLPNAITKHIIWRNIPNSKTIKKNIFLFSTQARLIRCNLIKRGLSRVFTEKI</sequence>
<protein>
    <submittedName>
        <fullName evidence="2">Uncharacterized protein</fullName>
    </submittedName>
</protein>
<feature type="region of interest" description="Disordered" evidence="1">
    <location>
        <begin position="1"/>
        <end position="22"/>
    </location>
</feature>
<name>A0A1J5PDC3_9ZZZZ</name>